<name>A0ABY4S4V9_AQUTE</name>
<dbReference type="EMBL" id="CP097635">
    <property type="protein sequence ID" value="URI07052.1"/>
    <property type="molecule type" value="Genomic_DNA"/>
</dbReference>
<accession>A0ABY4S4V9</accession>
<reference evidence="1" key="1">
    <citation type="submission" date="2022-05" db="EMBL/GenBank/DDBJ databases">
        <title>An RpoN-dependent PEP-CTERM gene is involved in floc formation of an Aquincola tertiaricarbonis strain.</title>
        <authorList>
            <person name="Qiu D."/>
            <person name="Xia M."/>
        </authorList>
    </citation>
    <scope>NUCLEOTIDE SEQUENCE</scope>
    <source>
        <strain evidence="1">RN12</strain>
    </source>
</reference>
<protein>
    <recommendedName>
        <fullName evidence="3">PD-(D/E)XK nuclease superfamily protein</fullName>
    </recommendedName>
</protein>
<sequence>MTLVDALKRFNRKERFWLIRNALGPTSERLDEGFRANLAKAIGKDVPATAWWAMDYHLDWLVGALTLVARGERGFEPQRNDAGLVNGNQEDMDLIVAFDDTLLMIEAKAESAWSNSQFRSKVARLEKLRAAGLLPSEIKIFFVLTSPREPKFLTPEEGTTWQAWMCNEVGRPRHVPLDMPGAFLKVTRWDAEQQAPSKAGRCWKIVPAKGAEFD</sequence>
<dbReference type="Proteomes" id="UP001056201">
    <property type="component" value="Chromosome 1"/>
</dbReference>
<evidence type="ECO:0000313" key="1">
    <source>
        <dbReference type="EMBL" id="URI07052.1"/>
    </source>
</evidence>
<gene>
    <name evidence="1" type="ORF">MW290_00025</name>
</gene>
<evidence type="ECO:0000313" key="2">
    <source>
        <dbReference type="Proteomes" id="UP001056201"/>
    </source>
</evidence>
<dbReference type="RefSeq" id="WP_250195317.1">
    <property type="nucleotide sequence ID" value="NZ_CP097635.1"/>
</dbReference>
<organism evidence="1 2">
    <name type="scientific">Aquincola tertiaricarbonis</name>
    <dbReference type="NCBI Taxonomy" id="391953"/>
    <lineage>
        <taxon>Bacteria</taxon>
        <taxon>Pseudomonadati</taxon>
        <taxon>Pseudomonadota</taxon>
        <taxon>Betaproteobacteria</taxon>
        <taxon>Burkholderiales</taxon>
        <taxon>Sphaerotilaceae</taxon>
        <taxon>Aquincola</taxon>
    </lineage>
</organism>
<evidence type="ECO:0008006" key="3">
    <source>
        <dbReference type="Google" id="ProtNLM"/>
    </source>
</evidence>
<keyword evidence="2" id="KW-1185">Reference proteome</keyword>
<proteinExistence type="predicted"/>